<dbReference type="InterPro" id="IPR007684">
    <property type="entry name" value="Znf_Ogr/Delta"/>
</dbReference>
<protein>
    <submittedName>
        <fullName evidence="2">Ogr/Delta-like zinc finger family protein</fullName>
    </submittedName>
</protein>
<dbReference type="Proteomes" id="UP001177597">
    <property type="component" value="Chromosome"/>
</dbReference>
<dbReference type="EMBL" id="CP123498">
    <property type="protein sequence ID" value="WGL95298.1"/>
    <property type="molecule type" value="Genomic_DNA"/>
</dbReference>
<feature type="domain" description="Zinc finger Ogr/Delta-type" evidence="1">
    <location>
        <begin position="3"/>
        <end position="49"/>
    </location>
</feature>
<proteinExistence type="predicted"/>
<dbReference type="RefSeq" id="WP_280629276.1">
    <property type="nucleotide sequence ID" value="NZ_CP123498.1"/>
</dbReference>
<evidence type="ECO:0000259" key="1">
    <source>
        <dbReference type="Pfam" id="PF04606"/>
    </source>
</evidence>
<name>A0AA95K7F0_9GAMM</name>
<gene>
    <name evidence="2" type="ORF">QE207_16875</name>
</gene>
<accession>A0AA95K7F0</accession>
<reference evidence="2" key="1">
    <citation type="submission" date="2023-04" db="EMBL/GenBank/DDBJ databases">
        <title>Genome dynamics across the evolutionary transition to endosymbiosis.</title>
        <authorList>
            <person name="Siozios S."/>
            <person name="Nadal-Jimenez P."/>
            <person name="Azagi T."/>
            <person name="Sprong H."/>
            <person name="Frost C.L."/>
            <person name="Parratt S.R."/>
            <person name="Taylor G."/>
            <person name="Brettell L."/>
            <person name="Lew K.C."/>
            <person name="Croft L."/>
            <person name="King K.C."/>
            <person name="Brockhurst M.A."/>
            <person name="Hypsa V."/>
            <person name="Novakova E."/>
            <person name="Darby A.C."/>
            <person name="Hurst G.D.D."/>
        </authorList>
    </citation>
    <scope>NUCLEOTIDE SEQUENCE</scope>
    <source>
        <strain evidence="2">AIh</strain>
    </source>
</reference>
<dbReference type="Pfam" id="PF04606">
    <property type="entry name" value="Ogr_Delta"/>
    <property type="match status" value="1"/>
</dbReference>
<evidence type="ECO:0000313" key="3">
    <source>
        <dbReference type="Proteomes" id="UP001177597"/>
    </source>
</evidence>
<sequence>MMRCPLCGYAAHTRSSLQISSETKERYNQCQNINCGATFVSHETVARFISQPGKVEPVNPYPDKFGQTVLAI</sequence>
<dbReference type="AlphaFoldDB" id="A0AA95K7F0"/>
<organism evidence="2 3">
    <name type="scientific">Arsenophonus nasoniae</name>
    <name type="common">son-killer infecting Nasonia vitripennis</name>
    <dbReference type="NCBI Taxonomy" id="638"/>
    <lineage>
        <taxon>Bacteria</taxon>
        <taxon>Pseudomonadati</taxon>
        <taxon>Pseudomonadota</taxon>
        <taxon>Gammaproteobacteria</taxon>
        <taxon>Enterobacterales</taxon>
        <taxon>Morganellaceae</taxon>
        <taxon>Arsenophonus</taxon>
    </lineage>
</organism>
<evidence type="ECO:0000313" key="2">
    <source>
        <dbReference type="EMBL" id="WGL95298.1"/>
    </source>
</evidence>